<comment type="similarity">
    <text evidence="2">Belongs to the ABC-2 integral membrane protein family.</text>
</comment>
<feature type="transmembrane region" description="Helical" evidence="7">
    <location>
        <begin position="332"/>
        <end position="352"/>
    </location>
</feature>
<comment type="caution">
    <text evidence="9">The sequence shown here is derived from an EMBL/GenBank/DDBJ whole genome shotgun (WGS) entry which is preliminary data.</text>
</comment>
<dbReference type="InterPro" id="IPR051328">
    <property type="entry name" value="T7SS_ABC-Transporter"/>
</dbReference>
<evidence type="ECO:0000256" key="4">
    <source>
        <dbReference type="ARBA" id="ARBA00022692"/>
    </source>
</evidence>
<feature type="transmembrane region" description="Helical" evidence="7">
    <location>
        <begin position="392"/>
        <end position="414"/>
    </location>
</feature>
<dbReference type="Proteomes" id="UP001603418">
    <property type="component" value="Unassembled WGS sequence"/>
</dbReference>
<evidence type="ECO:0000256" key="7">
    <source>
        <dbReference type="SAM" id="Phobius"/>
    </source>
</evidence>
<dbReference type="EMBL" id="JBICBM010000020">
    <property type="protein sequence ID" value="MFF9886523.1"/>
    <property type="molecule type" value="Genomic_DNA"/>
</dbReference>
<keyword evidence="4 7" id="KW-0812">Transmembrane</keyword>
<keyword evidence="10" id="KW-1185">Reference proteome</keyword>
<dbReference type="Gene3D" id="3.40.1710.10">
    <property type="entry name" value="abc type-2 transporter like domain"/>
    <property type="match status" value="1"/>
</dbReference>
<evidence type="ECO:0000259" key="8">
    <source>
        <dbReference type="Pfam" id="PF12051"/>
    </source>
</evidence>
<reference evidence="9 10" key="1">
    <citation type="submission" date="2024-10" db="EMBL/GenBank/DDBJ databases">
        <title>The Natural Products Discovery Center: Release of the First 8490 Sequenced Strains for Exploring Actinobacteria Biosynthetic Diversity.</title>
        <authorList>
            <person name="Kalkreuter E."/>
            <person name="Kautsar S.A."/>
            <person name="Yang D."/>
            <person name="Bader C.D."/>
            <person name="Teijaro C.N."/>
            <person name="Fluegel L."/>
            <person name="Davis C.M."/>
            <person name="Simpson J.R."/>
            <person name="Lauterbach L."/>
            <person name="Steele A.D."/>
            <person name="Gui C."/>
            <person name="Meng S."/>
            <person name="Li G."/>
            <person name="Viehrig K."/>
            <person name="Ye F."/>
            <person name="Su P."/>
            <person name="Kiefer A.F."/>
            <person name="Nichols A."/>
            <person name="Cepeda A.J."/>
            <person name="Yan W."/>
            <person name="Fan B."/>
            <person name="Jiang Y."/>
            <person name="Adhikari A."/>
            <person name="Zheng C.-J."/>
            <person name="Schuster L."/>
            <person name="Cowan T.M."/>
            <person name="Smanski M.J."/>
            <person name="Chevrette M.G."/>
            <person name="De Carvalho L.P.S."/>
            <person name="Shen B."/>
        </authorList>
    </citation>
    <scope>NUCLEOTIDE SEQUENCE [LARGE SCALE GENOMIC DNA]</scope>
    <source>
        <strain evidence="9 10">NPDC013366</strain>
    </source>
</reference>
<name>A0ABW6Z7M1_9ACTN</name>
<feature type="transmembrane region" description="Helical" evidence="7">
    <location>
        <begin position="305"/>
        <end position="325"/>
    </location>
</feature>
<feature type="transmembrane region" description="Helical" evidence="7">
    <location>
        <begin position="217"/>
        <end position="235"/>
    </location>
</feature>
<keyword evidence="3" id="KW-1003">Cell membrane</keyword>
<evidence type="ECO:0000256" key="5">
    <source>
        <dbReference type="ARBA" id="ARBA00022989"/>
    </source>
</evidence>
<sequence>MSELSHAPWFEVRRVLRERGLWVGSGIILGLVSLAFALLYLGANIDPPGHLRDLPVGLVNADKGGTVGGKSVRMGDEVTDKIATTPTDGKISWQRVDRARADELLAQGKLYGALVVPENFTASVAGLSAPGGQRPIRPVLTVLTNQSAGSLGSSMASQASQKAAHAASSALGRHLTRAAAGQPAASAAERLLLADPVSVQVGDGHPLGSNSGMGLTAFYYALVLVVSGMLGANVLHSQVDAALGYGHSDLGPWRRQRPLVAASRAHTFAAAATLMLGLSLMMGSLIMGAAVGILGMDAAHLPQLWLLSVCAVAAVGVGALALLAAFGTPGMLLVTMVFIAMAVPSAGATTPVEALPGFYRGLAEFEPLRQITGGVRSILYFDAQGAAGLSRAWVMTGVALAGGLGFGFGATWFYDRRGLHRRPRAVQPAAEPVPSA</sequence>
<evidence type="ECO:0000256" key="3">
    <source>
        <dbReference type="ARBA" id="ARBA00022475"/>
    </source>
</evidence>
<dbReference type="Pfam" id="PF12051">
    <property type="entry name" value="DUF3533"/>
    <property type="match status" value="1"/>
</dbReference>
<dbReference type="PANTHER" id="PTHR43077">
    <property type="entry name" value="TRANSPORT PERMEASE YVFS-RELATED"/>
    <property type="match status" value="1"/>
</dbReference>
<dbReference type="PANTHER" id="PTHR43077:SF8">
    <property type="entry name" value="DOXORUBICIN RESISTANCE ABC TRANSPORTER PERMEASE PROTEIN DRRB"/>
    <property type="match status" value="1"/>
</dbReference>
<evidence type="ECO:0000256" key="1">
    <source>
        <dbReference type="ARBA" id="ARBA00004651"/>
    </source>
</evidence>
<evidence type="ECO:0000256" key="6">
    <source>
        <dbReference type="ARBA" id="ARBA00023136"/>
    </source>
</evidence>
<evidence type="ECO:0000313" key="10">
    <source>
        <dbReference type="Proteomes" id="UP001603418"/>
    </source>
</evidence>
<feature type="domain" description="DUF3533" evidence="8">
    <location>
        <begin position="26"/>
        <end position="396"/>
    </location>
</feature>
<feature type="transmembrane region" description="Helical" evidence="7">
    <location>
        <begin position="265"/>
        <end position="293"/>
    </location>
</feature>
<dbReference type="InterPro" id="IPR022703">
    <property type="entry name" value="DUF3533"/>
</dbReference>
<keyword evidence="5 7" id="KW-1133">Transmembrane helix</keyword>
<accession>A0ABW6Z7M1</accession>
<protein>
    <submittedName>
        <fullName evidence="9">YhgE/Pip domain-containing protein</fullName>
    </submittedName>
</protein>
<evidence type="ECO:0000313" key="9">
    <source>
        <dbReference type="EMBL" id="MFF9886523.1"/>
    </source>
</evidence>
<keyword evidence="6 7" id="KW-0472">Membrane</keyword>
<organism evidence="9 10">
    <name type="scientific">Streptomyces eurythermus</name>
    <dbReference type="NCBI Taxonomy" id="42237"/>
    <lineage>
        <taxon>Bacteria</taxon>
        <taxon>Bacillati</taxon>
        <taxon>Actinomycetota</taxon>
        <taxon>Actinomycetes</taxon>
        <taxon>Kitasatosporales</taxon>
        <taxon>Streptomycetaceae</taxon>
        <taxon>Streptomyces</taxon>
    </lineage>
</organism>
<comment type="subcellular location">
    <subcellularLocation>
        <location evidence="1">Cell membrane</location>
        <topology evidence="1">Multi-pass membrane protein</topology>
    </subcellularLocation>
</comment>
<dbReference type="RefSeq" id="WP_392079157.1">
    <property type="nucleotide sequence ID" value="NZ_JBICBM010000020.1"/>
</dbReference>
<feature type="transmembrane region" description="Helical" evidence="7">
    <location>
        <begin position="21"/>
        <end position="43"/>
    </location>
</feature>
<evidence type="ECO:0000256" key="2">
    <source>
        <dbReference type="ARBA" id="ARBA00007783"/>
    </source>
</evidence>
<proteinExistence type="inferred from homology"/>
<gene>
    <name evidence="9" type="ORF">ACF1HC_33780</name>
</gene>